<evidence type="ECO:0000313" key="9">
    <source>
        <dbReference type="Proteomes" id="UP000662770"/>
    </source>
</evidence>
<dbReference type="Gene3D" id="2.60.120.260">
    <property type="entry name" value="Galactose-binding domain-like"/>
    <property type="match status" value="1"/>
</dbReference>
<evidence type="ECO:0000259" key="7">
    <source>
        <dbReference type="Pfam" id="PF02837"/>
    </source>
</evidence>
<keyword evidence="4" id="KW-0732">Signal</keyword>
<comment type="similarity">
    <text evidence="1">Belongs to the glycosyl hydrolase 2 family.</text>
</comment>
<dbReference type="Pfam" id="PF02837">
    <property type="entry name" value="Glyco_hydro_2_N"/>
    <property type="match status" value="1"/>
</dbReference>
<dbReference type="SUPFAM" id="SSF49785">
    <property type="entry name" value="Galactose-binding domain-like"/>
    <property type="match status" value="1"/>
</dbReference>
<evidence type="ECO:0000256" key="4">
    <source>
        <dbReference type="SAM" id="SignalP"/>
    </source>
</evidence>
<feature type="chain" id="PRO_5047152450" description="Beta-galactosidase" evidence="4">
    <location>
        <begin position="20"/>
        <end position="693"/>
    </location>
</feature>
<feature type="domain" description="Glycoside hydrolase family 2 immunoglobulin-like beta-sandwich" evidence="5">
    <location>
        <begin position="179"/>
        <end position="300"/>
    </location>
</feature>
<evidence type="ECO:0000256" key="2">
    <source>
        <dbReference type="ARBA" id="ARBA00022801"/>
    </source>
</evidence>
<dbReference type="Pfam" id="PF02836">
    <property type="entry name" value="Glyco_hydro_2_C"/>
    <property type="match status" value="1"/>
</dbReference>
<dbReference type="InterPro" id="IPR008979">
    <property type="entry name" value="Galactose-bd-like_sf"/>
</dbReference>
<dbReference type="PANTHER" id="PTHR42732:SF1">
    <property type="entry name" value="BETA-MANNOSIDASE"/>
    <property type="match status" value="1"/>
</dbReference>
<feature type="domain" description="Glycosyl hydrolases family 2 sugar binding" evidence="7">
    <location>
        <begin position="23"/>
        <end position="176"/>
    </location>
</feature>
<dbReference type="InterPro" id="IPR013783">
    <property type="entry name" value="Ig-like_fold"/>
</dbReference>
<dbReference type="SUPFAM" id="SSF49303">
    <property type="entry name" value="beta-Galactosidase/glucuronidase domain"/>
    <property type="match status" value="1"/>
</dbReference>
<dbReference type="EMBL" id="CP071503">
    <property type="protein sequence ID" value="QSX32656.1"/>
    <property type="molecule type" value="Genomic_DNA"/>
</dbReference>
<dbReference type="InterPro" id="IPR006102">
    <property type="entry name" value="Ig-like_GH2"/>
</dbReference>
<dbReference type="InterPro" id="IPR006104">
    <property type="entry name" value="Glyco_hydro_2_N"/>
</dbReference>
<evidence type="ECO:0000256" key="1">
    <source>
        <dbReference type="ARBA" id="ARBA00007401"/>
    </source>
</evidence>
<evidence type="ECO:0000259" key="5">
    <source>
        <dbReference type="Pfam" id="PF00703"/>
    </source>
</evidence>
<proteinExistence type="inferred from homology"/>
<keyword evidence="2" id="KW-0378">Hydrolase</keyword>
<protein>
    <recommendedName>
        <fullName evidence="10">Beta-galactosidase</fullName>
    </recommendedName>
</protein>
<sequence>MKLLTAAILLVLGTFGVCADTLSLNGNWKFRIDKENIGEDSGWFKEDVATSQWVGVSVPHTWNVDTGSETYKGTAWYARTVQGPLVSNDKHISLEFDGVYRDSKVWVNGHLVSQHNDSGYTQFSVPVEHVWRRDSTNTIVVEVNNDFSPRALPIDESFDWANDGGITRDVRLVTKPENYIGKVLVDSKLTDDLSSATVTVDAYVSPDELSGKTLTFTFLDPNDNVVSYVKQVIGDDILSYDSPLRHDAQHVSKFPVVRIEAKVDNPVLWHFDHPKQYRVIASVSDGGELTDQYEMQFGIRSLRLRDGFYFLNNEPMRLMGIEWMPGSHPLYGMASSKPFVQQILRDLKALNVIITRFHWQQSDDVFDFMDDEGMLVQEEIPAWQRLPSDDNVALTQKNQFKSMIFSHFNHPSIYAWGIGNEMSESPQAAQFVKAGADIIADLDSSRLSVYASNKLQLILSEQQARASASDIPDFIEYNEYYGTWHEGSTANILPTLNLLSEVYPHKSVVISEFGLCECDPKFEKGDQFRIEALSSHTSEYKKAENVAGAIFFSYNDYRTHMGDVGENSFQSRVHGIVDIYGNKKPSWQAFRETASPLSHFSVVRSKDNHFAVAIQSRSLKDIPAYTLNEYTLIWTAYDDAGLPVQSGKRLLPKLAPGDSYKEVLPSLTETAARIRAEIFRPTGYSVQEATLAL</sequence>
<dbReference type="Pfam" id="PF00703">
    <property type="entry name" value="Glyco_hydro_2"/>
    <property type="match status" value="1"/>
</dbReference>
<evidence type="ECO:0000259" key="6">
    <source>
        <dbReference type="Pfam" id="PF02836"/>
    </source>
</evidence>
<dbReference type="SUPFAM" id="SSF51445">
    <property type="entry name" value="(Trans)glycosidases"/>
    <property type="match status" value="1"/>
</dbReference>
<feature type="signal peptide" evidence="4">
    <location>
        <begin position="1"/>
        <end position="19"/>
    </location>
</feature>
<keyword evidence="9" id="KW-1185">Reference proteome</keyword>
<feature type="domain" description="Glycoside hydrolase family 2 catalytic" evidence="6">
    <location>
        <begin position="303"/>
        <end position="514"/>
    </location>
</feature>
<keyword evidence="3" id="KW-0326">Glycosidase</keyword>
<dbReference type="InterPro" id="IPR051913">
    <property type="entry name" value="GH2_Domain-Containing"/>
</dbReference>
<reference evidence="8 9" key="1">
    <citation type="submission" date="2021-03" db="EMBL/GenBank/DDBJ databases">
        <title>Novel species identification of genus Shewanella.</title>
        <authorList>
            <person name="Liu G."/>
            <person name="Zhang Q."/>
        </authorList>
    </citation>
    <scope>NUCLEOTIDE SEQUENCE [LARGE SCALE GENOMIC DNA]</scope>
    <source>
        <strain evidence="8 9">FJAT-51800</strain>
    </source>
</reference>
<evidence type="ECO:0000256" key="3">
    <source>
        <dbReference type="ARBA" id="ARBA00023295"/>
    </source>
</evidence>
<accession>A0ABX7QMJ3</accession>
<dbReference type="Gene3D" id="3.20.20.80">
    <property type="entry name" value="Glycosidases"/>
    <property type="match status" value="1"/>
</dbReference>
<evidence type="ECO:0008006" key="10">
    <source>
        <dbReference type="Google" id="ProtNLM"/>
    </source>
</evidence>
<evidence type="ECO:0000313" key="8">
    <source>
        <dbReference type="EMBL" id="QSX32656.1"/>
    </source>
</evidence>
<dbReference type="InterPro" id="IPR006103">
    <property type="entry name" value="Glyco_hydro_2_cat"/>
</dbReference>
<organism evidence="8 9">
    <name type="scientific">Shewanella avicenniae</name>
    <dbReference type="NCBI Taxonomy" id="2814294"/>
    <lineage>
        <taxon>Bacteria</taxon>
        <taxon>Pseudomonadati</taxon>
        <taxon>Pseudomonadota</taxon>
        <taxon>Gammaproteobacteria</taxon>
        <taxon>Alteromonadales</taxon>
        <taxon>Shewanellaceae</taxon>
        <taxon>Shewanella</taxon>
    </lineage>
</organism>
<dbReference type="InterPro" id="IPR017853">
    <property type="entry name" value="GH"/>
</dbReference>
<dbReference type="RefSeq" id="WP_207353897.1">
    <property type="nucleotide sequence ID" value="NZ_CP071503.1"/>
</dbReference>
<dbReference type="Gene3D" id="2.60.40.10">
    <property type="entry name" value="Immunoglobulins"/>
    <property type="match status" value="1"/>
</dbReference>
<gene>
    <name evidence="8" type="ORF">JYB87_12960</name>
</gene>
<name>A0ABX7QMJ3_9GAMM</name>
<dbReference type="Proteomes" id="UP000662770">
    <property type="component" value="Chromosome"/>
</dbReference>
<dbReference type="InterPro" id="IPR036156">
    <property type="entry name" value="Beta-gal/glucu_dom_sf"/>
</dbReference>
<dbReference type="PANTHER" id="PTHR42732">
    <property type="entry name" value="BETA-GALACTOSIDASE"/>
    <property type="match status" value="1"/>
</dbReference>